<evidence type="ECO:0000313" key="4">
    <source>
        <dbReference type="Proteomes" id="UP000602198"/>
    </source>
</evidence>
<dbReference type="RefSeq" id="WP_201957816.1">
    <property type="nucleotide sequence ID" value="NZ_JAERRJ010000021.1"/>
</dbReference>
<dbReference type="Pfam" id="PF00929">
    <property type="entry name" value="RNase_T"/>
    <property type="match status" value="1"/>
</dbReference>
<dbReference type="InterPro" id="IPR036397">
    <property type="entry name" value="RNaseH_sf"/>
</dbReference>
<feature type="domain" description="Exonuclease" evidence="2">
    <location>
        <begin position="7"/>
        <end position="173"/>
    </location>
</feature>
<dbReference type="Pfam" id="PF00533">
    <property type="entry name" value="BRCT"/>
    <property type="match status" value="1"/>
</dbReference>
<dbReference type="EMBL" id="JAERRJ010000021">
    <property type="protein sequence ID" value="MBL1079907.1"/>
    <property type="molecule type" value="Genomic_DNA"/>
</dbReference>
<comment type="caution">
    <text evidence="3">The sequence shown here is derived from an EMBL/GenBank/DDBJ whole genome shotgun (WGS) entry which is preliminary data.</text>
</comment>
<dbReference type="InterPro" id="IPR012337">
    <property type="entry name" value="RNaseH-like_sf"/>
</dbReference>
<dbReference type="SMART" id="SM00479">
    <property type="entry name" value="EXOIII"/>
    <property type="match status" value="1"/>
</dbReference>
<accession>A0ABS1MH16</accession>
<dbReference type="Gene3D" id="3.30.420.10">
    <property type="entry name" value="Ribonuclease H-like superfamily/Ribonuclease H"/>
    <property type="match status" value="1"/>
</dbReference>
<sequence>MTIPGLTFAAVDVETANSSRGSICAIGVSVVRDGLRVSTWSWLCRPPEAVDFFARHNVRVHGIRPEMVAEHPRFAQRWPGVLEVVAGLPVVAHNAGFDSGALRQACEHSGIESPRWDFSCSLALAQRHLDLESYRLPSVAEALGVELVAHHEAGADAAAAADIVVALAGRAGVSSLAELERTGELRPVRRTRVAREPSGESARPQRRYDSGRSRRAISPRDELVMPEVIGRDPGHPLDGRVVVFTGELASMTRQEAWDAIAKHGATPAKNVTRRTTCLVIGDGFTGYDPAGFHTTKARRVAELCGRGHLIEVLDERQLVALLDAGVSHASTGVISPHGPLM</sequence>
<dbReference type="SUPFAM" id="SSF52113">
    <property type="entry name" value="BRCT domain"/>
    <property type="match status" value="1"/>
</dbReference>
<dbReference type="PANTHER" id="PTHR30231:SF42">
    <property type="entry name" value="EXONUCLEASE"/>
    <property type="match status" value="1"/>
</dbReference>
<dbReference type="Proteomes" id="UP000602198">
    <property type="component" value="Unassembled WGS sequence"/>
</dbReference>
<name>A0ABS1MH16_9NOCA</name>
<feature type="compositionally biased region" description="Basic and acidic residues" evidence="1">
    <location>
        <begin position="189"/>
        <end position="198"/>
    </location>
</feature>
<dbReference type="InterPro" id="IPR036420">
    <property type="entry name" value="BRCT_dom_sf"/>
</dbReference>
<dbReference type="PANTHER" id="PTHR30231">
    <property type="entry name" value="DNA POLYMERASE III SUBUNIT EPSILON"/>
    <property type="match status" value="1"/>
</dbReference>
<feature type="region of interest" description="Disordered" evidence="1">
    <location>
        <begin position="189"/>
        <end position="216"/>
    </location>
</feature>
<evidence type="ECO:0000259" key="2">
    <source>
        <dbReference type="SMART" id="SM00479"/>
    </source>
</evidence>
<keyword evidence="4" id="KW-1185">Reference proteome</keyword>
<feature type="compositionally biased region" description="Basic and acidic residues" evidence="1">
    <location>
        <begin position="206"/>
        <end position="216"/>
    </location>
</feature>
<evidence type="ECO:0000256" key="1">
    <source>
        <dbReference type="SAM" id="MobiDB-lite"/>
    </source>
</evidence>
<protein>
    <submittedName>
        <fullName evidence="3">DNA polymerase III subunit epsilon</fullName>
    </submittedName>
</protein>
<dbReference type="InterPro" id="IPR013520">
    <property type="entry name" value="Ribonucl_H"/>
</dbReference>
<dbReference type="CDD" id="cd06130">
    <property type="entry name" value="DNA_pol_III_epsilon_like"/>
    <property type="match status" value="1"/>
</dbReference>
<dbReference type="Gene3D" id="3.40.50.10190">
    <property type="entry name" value="BRCT domain"/>
    <property type="match status" value="1"/>
</dbReference>
<dbReference type="CDD" id="cd17748">
    <property type="entry name" value="BRCT_DNA_ligase_like"/>
    <property type="match status" value="1"/>
</dbReference>
<gene>
    <name evidence="3" type="ORF">JK358_36475</name>
</gene>
<reference evidence="3 4" key="1">
    <citation type="submission" date="2021-01" db="EMBL/GenBank/DDBJ databases">
        <title>WGS of actinomycetes isolated from Thailand.</title>
        <authorList>
            <person name="Thawai C."/>
        </authorList>
    </citation>
    <scope>NUCLEOTIDE SEQUENCE [LARGE SCALE GENOMIC DNA]</scope>
    <source>
        <strain evidence="3 4">LPG 2</strain>
    </source>
</reference>
<dbReference type="InterPro" id="IPR001357">
    <property type="entry name" value="BRCT_dom"/>
</dbReference>
<evidence type="ECO:0000313" key="3">
    <source>
        <dbReference type="EMBL" id="MBL1079907.1"/>
    </source>
</evidence>
<organism evidence="3 4">
    <name type="scientific">Nocardia acididurans</name>
    <dbReference type="NCBI Taxonomy" id="2802282"/>
    <lineage>
        <taxon>Bacteria</taxon>
        <taxon>Bacillati</taxon>
        <taxon>Actinomycetota</taxon>
        <taxon>Actinomycetes</taxon>
        <taxon>Mycobacteriales</taxon>
        <taxon>Nocardiaceae</taxon>
        <taxon>Nocardia</taxon>
    </lineage>
</organism>
<dbReference type="SUPFAM" id="SSF53098">
    <property type="entry name" value="Ribonuclease H-like"/>
    <property type="match status" value="1"/>
</dbReference>
<proteinExistence type="predicted"/>